<dbReference type="EMBL" id="MFAM01000033">
    <property type="protein sequence ID" value="OGD78872.1"/>
    <property type="molecule type" value="Genomic_DNA"/>
</dbReference>
<organism evidence="2 3">
    <name type="scientific">Candidatus Collierbacteria bacterium RIFOXYB1_FULL_49_13</name>
    <dbReference type="NCBI Taxonomy" id="1817728"/>
    <lineage>
        <taxon>Bacteria</taxon>
        <taxon>Candidatus Collieribacteriota</taxon>
    </lineage>
</organism>
<name>A0A1F5FH34_9BACT</name>
<feature type="transmembrane region" description="Helical" evidence="1">
    <location>
        <begin position="94"/>
        <end position="114"/>
    </location>
</feature>
<evidence type="ECO:0000313" key="3">
    <source>
        <dbReference type="Proteomes" id="UP000176682"/>
    </source>
</evidence>
<feature type="transmembrane region" description="Helical" evidence="1">
    <location>
        <begin position="276"/>
        <end position="296"/>
    </location>
</feature>
<protein>
    <recommendedName>
        <fullName evidence="4">Membrane protein 6-pyruvoyl-tetrahydropterin synthase-related domain-containing protein</fullName>
    </recommendedName>
</protein>
<feature type="transmembrane region" description="Helical" evidence="1">
    <location>
        <begin position="209"/>
        <end position="230"/>
    </location>
</feature>
<accession>A0A1F5FH34</accession>
<feature type="transmembrane region" description="Helical" evidence="1">
    <location>
        <begin position="148"/>
        <end position="164"/>
    </location>
</feature>
<evidence type="ECO:0000256" key="1">
    <source>
        <dbReference type="SAM" id="Phobius"/>
    </source>
</evidence>
<dbReference type="AlphaFoldDB" id="A0A1F5FH34"/>
<evidence type="ECO:0000313" key="2">
    <source>
        <dbReference type="EMBL" id="OGD78872.1"/>
    </source>
</evidence>
<keyword evidence="1" id="KW-0812">Transmembrane</keyword>
<dbReference type="Proteomes" id="UP000176682">
    <property type="component" value="Unassembled WGS sequence"/>
</dbReference>
<reference evidence="2 3" key="1">
    <citation type="journal article" date="2016" name="Nat. Commun.">
        <title>Thousands of microbial genomes shed light on interconnected biogeochemical processes in an aquifer system.</title>
        <authorList>
            <person name="Anantharaman K."/>
            <person name="Brown C.T."/>
            <person name="Hug L.A."/>
            <person name="Sharon I."/>
            <person name="Castelle C.J."/>
            <person name="Probst A.J."/>
            <person name="Thomas B.C."/>
            <person name="Singh A."/>
            <person name="Wilkins M.J."/>
            <person name="Karaoz U."/>
            <person name="Brodie E.L."/>
            <person name="Williams K.H."/>
            <person name="Hubbard S.S."/>
            <person name="Banfield J.F."/>
        </authorList>
    </citation>
    <scope>NUCLEOTIDE SEQUENCE [LARGE SCALE GENOMIC DNA]</scope>
</reference>
<keyword evidence="1" id="KW-1133">Transmembrane helix</keyword>
<feature type="transmembrane region" description="Helical" evidence="1">
    <location>
        <begin position="503"/>
        <end position="521"/>
    </location>
</feature>
<feature type="transmembrane region" description="Helical" evidence="1">
    <location>
        <begin position="303"/>
        <end position="324"/>
    </location>
</feature>
<gene>
    <name evidence="2" type="ORF">A2368_00430</name>
</gene>
<feature type="transmembrane region" description="Helical" evidence="1">
    <location>
        <begin position="360"/>
        <end position="376"/>
    </location>
</feature>
<proteinExistence type="predicted"/>
<keyword evidence="1" id="KW-0472">Membrane</keyword>
<comment type="caution">
    <text evidence="2">The sequence shown here is derived from an EMBL/GenBank/DDBJ whole genome shotgun (WGS) entry which is preliminary data.</text>
</comment>
<evidence type="ECO:0008006" key="4">
    <source>
        <dbReference type="Google" id="ProtNLM"/>
    </source>
</evidence>
<feature type="transmembrane region" description="Helical" evidence="1">
    <location>
        <begin position="176"/>
        <end position="202"/>
    </location>
</feature>
<sequence length="525" mass="59921">MKKHFWPLLLTLGLTLWLTFSLLRPGWFDSHDGIYHIRRVGEMTEMLKLGYFPVRWGLFLDNSYGTPIFNYVYPGPYYLASFLKLITPLGVPTILKLLAIGSLGGGALAWYVFFQKKSRLAGVIAATLYLTTPYQLVNLFVRFSLGEIMVLGILPWVLVMYQYLAKQGRLLWYSPLPLFAALISHNFLGLLGMGVILTYSFFSFPNFRLLLKTTLLSLLLASFFLLPMLFERSLVLSGVAQDYSFHYFDHFVMPFQLLYSRWDYWYSMPGIVNDGMTFQLGFASLSTVFLALILFLRHRSRSLAILFLLYLATIFLMLPMTRFVWNHVPILQVMQFPWRLLGIAAFVTPLFLLHLKPTPILLFLVLFLGLINTRNYRSPRKFWDSTEFATEYALIKDKTATSLRQELVPRWAVTERWQNVLVSSDQVAIELDSASTQGKIIFSTVATGTESATVHKNFFPSWQGQVDGQPLILAPTVDGAISVPLAPGAHTYTIKLGSTLVEIIANALSLLTLLYLILLKFRYVR</sequence>